<dbReference type="RefSeq" id="WP_121086922.1">
    <property type="nucleotide sequence ID" value="NZ_RBZU01000004.1"/>
</dbReference>
<dbReference type="Pfam" id="PF12779">
    <property type="entry name" value="WXXGXW"/>
    <property type="match status" value="2"/>
</dbReference>
<evidence type="ECO:0000313" key="3">
    <source>
        <dbReference type="Proteomes" id="UP000270342"/>
    </source>
</evidence>
<feature type="signal peptide" evidence="1">
    <location>
        <begin position="1"/>
        <end position="27"/>
    </location>
</feature>
<dbReference type="EMBL" id="RBZU01000004">
    <property type="protein sequence ID" value="RKP56039.1"/>
    <property type="molecule type" value="Genomic_DNA"/>
</dbReference>
<organism evidence="2 3">
    <name type="scientific">Pararobbsia silviterrae</name>
    <dbReference type="NCBI Taxonomy" id="1792498"/>
    <lineage>
        <taxon>Bacteria</taxon>
        <taxon>Pseudomonadati</taxon>
        <taxon>Pseudomonadota</taxon>
        <taxon>Betaproteobacteria</taxon>
        <taxon>Burkholderiales</taxon>
        <taxon>Burkholderiaceae</taxon>
        <taxon>Pararobbsia</taxon>
    </lineage>
</organism>
<proteinExistence type="predicted"/>
<name>A0A494Y1C1_9BURK</name>
<comment type="caution">
    <text evidence="2">The sequence shown here is derived from an EMBL/GenBank/DDBJ whole genome shotgun (WGS) entry which is preliminary data.</text>
</comment>
<feature type="chain" id="PRO_5019798872" description="BcpO-related WXXGXW repeat protein" evidence="1">
    <location>
        <begin position="28"/>
        <end position="104"/>
    </location>
</feature>
<keyword evidence="3" id="KW-1185">Reference proteome</keyword>
<evidence type="ECO:0000313" key="2">
    <source>
        <dbReference type="EMBL" id="RKP56039.1"/>
    </source>
</evidence>
<dbReference type="PROSITE" id="PS51257">
    <property type="entry name" value="PROKAR_LIPOPROTEIN"/>
    <property type="match status" value="1"/>
</dbReference>
<reference evidence="2 3" key="1">
    <citation type="submission" date="2018-10" db="EMBL/GenBank/DDBJ databases">
        <title>Robbsia sp. DHC34, isolated from soil.</title>
        <authorList>
            <person name="Gao Z.-H."/>
            <person name="Qiu L.-H."/>
        </authorList>
    </citation>
    <scope>NUCLEOTIDE SEQUENCE [LARGE SCALE GENOMIC DNA]</scope>
    <source>
        <strain evidence="2 3">DHC34</strain>
    </source>
</reference>
<dbReference type="OrthoDB" id="121499at2"/>
<dbReference type="Proteomes" id="UP000270342">
    <property type="component" value="Unassembled WGS sequence"/>
</dbReference>
<dbReference type="AlphaFoldDB" id="A0A494Y1C1"/>
<gene>
    <name evidence="2" type="ORF">D7S86_11620</name>
</gene>
<evidence type="ECO:0008006" key="4">
    <source>
        <dbReference type="Google" id="ProtNLM"/>
    </source>
</evidence>
<dbReference type="InterPro" id="IPR024447">
    <property type="entry name" value="YXWGXW_rpt"/>
</dbReference>
<sequence length="104" mass="11896">MKPTLRHLLACGAFVAAGFACVANASAAEVVIVNPTAPPPVERVEVVPGPRAGYVWDKGHWRWEHGRYVWAQGHWQRERVGMHWVPGHWDDHHDHWVWVDGHWA</sequence>
<evidence type="ECO:0000256" key="1">
    <source>
        <dbReference type="SAM" id="SignalP"/>
    </source>
</evidence>
<keyword evidence="1" id="KW-0732">Signal</keyword>
<protein>
    <recommendedName>
        <fullName evidence="4">BcpO-related WXXGXW repeat protein</fullName>
    </recommendedName>
</protein>
<accession>A0A494Y1C1</accession>